<dbReference type="Pfam" id="PF01754">
    <property type="entry name" value="zf-A20"/>
    <property type="match status" value="1"/>
</dbReference>
<evidence type="ECO:0000256" key="4">
    <source>
        <dbReference type="SAM" id="Coils"/>
    </source>
</evidence>
<dbReference type="SMART" id="SM00259">
    <property type="entry name" value="ZnF_A20"/>
    <property type="match status" value="1"/>
</dbReference>
<keyword evidence="2" id="KW-0863">Zinc-finger</keyword>
<dbReference type="GO" id="GO:0008270">
    <property type="term" value="F:zinc ion binding"/>
    <property type="evidence" value="ECO:0007669"/>
    <property type="project" value="UniProtKB-KW"/>
</dbReference>
<dbReference type="GO" id="GO:0031267">
    <property type="term" value="F:small GTPase binding"/>
    <property type="evidence" value="ECO:0007669"/>
    <property type="project" value="TreeGrafter"/>
</dbReference>
<dbReference type="AlphaFoldDB" id="A0A8S1C7P1"/>
<dbReference type="InterPro" id="IPR045046">
    <property type="entry name" value="Vps9-like"/>
</dbReference>
<dbReference type="Proteomes" id="UP000494165">
    <property type="component" value="Unassembled WGS sequence"/>
</dbReference>
<keyword evidence="3" id="KW-0862">Zinc</keyword>
<proteinExistence type="predicted"/>
<dbReference type="Pfam" id="PF18151">
    <property type="entry name" value="DUF5601"/>
    <property type="match status" value="1"/>
</dbReference>
<dbReference type="InterPro" id="IPR037191">
    <property type="entry name" value="VPS9_dom_sf"/>
</dbReference>
<feature type="coiled-coil region" evidence="4">
    <location>
        <begin position="116"/>
        <end position="178"/>
    </location>
</feature>
<dbReference type="EMBL" id="CADEPI010000027">
    <property type="protein sequence ID" value="CAB3366842.1"/>
    <property type="molecule type" value="Genomic_DNA"/>
</dbReference>
<gene>
    <name evidence="8" type="ORF">CLODIP_2_CD13356</name>
</gene>
<evidence type="ECO:0000256" key="3">
    <source>
        <dbReference type="ARBA" id="ARBA00022833"/>
    </source>
</evidence>
<organism evidence="8 9">
    <name type="scientific">Cloeon dipterum</name>
    <dbReference type="NCBI Taxonomy" id="197152"/>
    <lineage>
        <taxon>Eukaryota</taxon>
        <taxon>Metazoa</taxon>
        <taxon>Ecdysozoa</taxon>
        <taxon>Arthropoda</taxon>
        <taxon>Hexapoda</taxon>
        <taxon>Insecta</taxon>
        <taxon>Pterygota</taxon>
        <taxon>Palaeoptera</taxon>
        <taxon>Ephemeroptera</taxon>
        <taxon>Pisciforma</taxon>
        <taxon>Baetidae</taxon>
        <taxon>Cloeon</taxon>
    </lineage>
</organism>
<sequence>MQSAARGPSPRVSEAELKCKNDECEFYGNAQWGGYCSKCRKIVASRAAKSESRLRHQHDSFSGHDRSGASYSSSGFSRFEEKRRQQTEKKPKMNVFKKSPSPKEPASCITLAASELEQLKQENASFFRTIDQQVEKDIAATCRSHVDKIAAVAELKSVDELEKQIQQVYKLLVNKMDAFKIYSRLSAEEKDQCLIYAENYIMTCLYTSLFCPPTTEDENKDLIIQNRIRQLSWVNAEHLECKISETEPEVRELVYSAITEILSMDSARAPNEKLSCVVRCCGAIFRLLQVAQGGPASADDFLPALIFVTLKANPPRLKSNINYISRFCNENRLVSGEAAYYFTNLCGAVSFIEGIGAKSVNLPNDEFDQYMSGKVVPVSTWDSALLMCESMRVINEQLTTLEDLEKRNGNTLSTASLLHQEILAFQDDICSKLDALVEQAPLILRPIKEPTELDSENPLTESLPPPIVPQV</sequence>
<evidence type="ECO:0000256" key="5">
    <source>
        <dbReference type="SAM" id="MobiDB-lite"/>
    </source>
</evidence>
<dbReference type="Gene3D" id="1.20.1050.80">
    <property type="entry name" value="VPS9 domain"/>
    <property type="match status" value="1"/>
</dbReference>
<keyword evidence="4" id="KW-0175">Coiled coil</keyword>
<accession>A0A8S1C7P1</accession>
<evidence type="ECO:0000259" key="7">
    <source>
        <dbReference type="PROSITE" id="PS51205"/>
    </source>
</evidence>
<dbReference type="GO" id="GO:0005085">
    <property type="term" value="F:guanyl-nucleotide exchange factor activity"/>
    <property type="evidence" value="ECO:0007669"/>
    <property type="project" value="InterPro"/>
</dbReference>
<feature type="region of interest" description="Disordered" evidence="5">
    <location>
        <begin position="47"/>
        <end position="105"/>
    </location>
</feature>
<dbReference type="SUPFAM" id="SSF109993">
    <property type="entry name" value="VPS9 domain"/>
    <property type="match status" value="1"/>
</dbReference>
<feature type="domain" description="A20-type" evidence="6">
    <location>
        <begin position="13"/>
        <end position="48"/>
    </location>
</feature>
<dbReference type="Gene3D" id="1.20.5.4770">
    <property type="match status" value="1"/>
</dbReference>
<dbReference type="PROSITE" id="PS51036">
    <property type="entry name" value="ZF_A20"/>
    <property type="match status" value="1"/>
</dbReference>
<evidence type="ECO:0000313" key="9">
    <source>
        <dbReference type="Proteomes" id="UP000494165"/>
    </source>
</evidence>
<reference evidence="8 9" key="1">
    <citation type="submission" date="2020-04" db="EMBL/GenBank/DDBJ databases">
        <authorList>
            <person name="Alioto T."/>
            <person name="Alioto T."/>
            <person name="Gomez Garrido J."/>
        </authorList>
    </citation>
    <scope>NUCLEOTIDE SEQUENCE [LARGE SCALE GENOMIC DNA]</scope>
</reference>
<dbReference type="Gene3D" id="1.10.246.120">
    <property type="match status" value="1"/>
</dbReference>
<comment type="caution">
    <text evidence="8">The sequence shown here is derived from an EMBL/GenBank/DDBJ whole genome shotgun (WGS) entry which is preliminary data.</text>
</comment>
<feature type="domain" description="VPS9" evidence="7">
    <location>
        <begin position="218"/>
        <end position="361"/>
    </location>
</feature>
<evidence type="ECO:0008006" key="10">
    <source>
        <dbReference type="Google" id="ProtNLM"/>
    </source>
</evidence>
<feature type="compositionally biased region" description="Low complexity" evidence="5">
    <location>
        <begin position="68"/>
        <end position="77"/>
    </location>
</feature>
<evidence type="ECO:0000259" key="6">
    <source>
        <dbReference type="PROSITE" id="PS51036"/>
    </source>
</evidence>
<dbReference type="InterPro" id="IPR003123">
    <property type="entry name" value="VPS9"/>
</dbReference>
<name>A0A8S1C7P1_9INSE</name>
<dbReference type="PROSITE" id="PS51205">
    <property type="entry name" value="VPS9"/>
    <property type="match status" value="1"/>
</dbReference>
<feature type="compositionally biased region" description="Basic and acidic residues" evidence="5">
    <location>
        <begin position="48"/>
        <end position="67"/>
    </location>
</feature>
<dbReference type="PANTHER" id="PTHR23101:SF122">
    <property type="entry name" value="RABAPTIN-5-ASSOCIATED EXCHANGE FACTOR FOR RAB5"/>
    <property type="match status" value="1"/>
</dbReference>
<keyword evidence="1" id="KW-0479">Metal-binding</keyword>
<dbReference type="OrthoDB" id="300289at2759"/>
<evidence type="ECO:0000313" key="8">
    <source>
        <dbReference type="EMBL" id="CAB3366842.1"/>
    </source>
</evidence>
<evidence type="ECO:0000256" key="2">
    <source>
        <dbReference type="ARBA" id="ARBA00022771"/>
    </source>
</evidence>
<dbReference type="PANTHER" id="PTHR23101">
    <property type="entry name" value="RAB GDP/GTP EXCHANGE FACTOR"/>
    <property type="match status" value="1"/>
</dbReference>
<dbReference type="GO" id="GO:0016192">
    <property type="term" value="P:vesicle-mediated transport"/>
    <property type="evidence" value="ECO:0007669"/>
    <property type="project" value="InterPro"/>
</dbReference>
<dbReference type="InterPro" id="IPR002653">
    <property type="entry name" value="Znf_A20"/>
</dbReference>
<dbReference type="SMART" id="SM00167">
    <property type="entry name" value="VPS9"/>
    <property type="match status" value="1"/>
</dbReference>
<evidence type="ECO:0000256" key="1">
    <source>
        <dbReference type="ARBA" id="ARBA00022723"/>
    </source>
</evidence>
<protein>
    <recommendedName>
        <fullName evidence="10">VPS9 domain-containing protein</fullName>
    </recommendedName>
</protein>
<dbReference type="GO" id="GO:0030139">
    <property type="term" value="C:endocytic vesicle"/>
    <property type="evidence" value="ECO:0007669"/>
    <property type="project" value="TreeGrafter"/>
</dbReference>
<keyword evidence="9" id="KW-1185">Reference proteome</keyword>
<dbReference type="Pfam" id="PF02204">
    <property type="entry name" value="VPS9"/>
    <property type="match status" value="1"/>
</dbReference>
<feature type="compositionally biased region" description="Basic and acidic residues" evidence="5">
    <location>
        <begin position="78"/>
        <end position="91"/>
    </location>
</feature>
<dbReference type="GO" id="GO:0003677">
    <property type="term" value="F:DNA binding"/>
    <property type="evidence" value="ECO:0007669"/>
    <property type="project" value="InterPro"/>
</dbReference>
<dbReference type="InterPro" id="IPR041545">
    <property type="entry name" value="DUF5601"/>
</dbReference>
<dbReference type="GO" id="GO:0005829">
    <property type="term" value="C:cytosol"/>
    <property type="evidence" value="ECO:0007669"/>
    <property type="project" value="TreeGrafter"/>
</dbReference>